<feature type="non-terminal residue" evidence="1">
    <location>
        <position position="1"/>
    </location>
</feature>
<sequence length="198" mass="22921">GDVKFVDRNGDGVIDENDRYYLGNAFPRYTVGFTYNVAWKGIDLSIFLQGVLKRDMMIRGELVEPFHSNYGYTMYEHQLDFWTPTNTDARWPRLTDISDPSNQNNWRMGSDIYMFDGSYLRLKNIQLGYTLPERISKKFGVQKFKIYFNAENLLTFTECSFVDPESSEFGSNMNSGGANSARNYPNLRYYGVGLNVTF</sequence>
<reference evidence="1" key="1">
    <citation type="journal article" date="2013" name="Environ. Microbiol.">
        <title>Microbiota from the distal guts of lean and obese adolescents exhibit partial functional redundancy besides clear differences in community structure.</title>
        <authorList>
            <person name="Ferrer M."/>
            <person name="Ruiz A."/>
            <person name="Lanza F."/>
            <person name="Haange S.B."/>
            <person name="Oberbach A."/>
            <person name="Till H."/>
            <person name="Bargiela R."/>
            <person name="Campoy C."/>
            <person name="Segura M.T."/>
            <person name="Richter M."/>
            <person name="von Bergen M."/>
            <person name="Seifert J."/>
            <person name="Suarez A."/>
        </authorList>
    </citation>
    <scope>NUCLEOTIDE SEQUENCE</scope>
</reference>
<accession>K1SGC2</accession>
<gene>
    <name evidence="1" type="ORF">LEA_13237</name>
</gene>
<comment type="caution">
    <text evidence="1">The sequence shown here is derived from an EMBL/GenBank/DDBJ whole genome shotgun (WGS) entry which is preliminary data.</text>
</comment>
<dbReference type="EMBL" id="AJWY01008979">
    <property type="protein sequence ID" value="EKC59682.1"/>
    <property type="molecule type" value="Genomic_DNA"/>
</dbReference>
<name>K1SGC2_9ZZZZ</name>
<organism evidence="1">
    <name type="scientific">human gut metagenome</name>
    <dbReference type="NCBI Taxonomy" id="408170"/>
    <lineage>
        <taxon>unclassified sequences</taxon>
        <taxon>metagenomes</taxon>
        <taxon>organismal metagenomes</taxon>
    </lineage>
</organism>
<protein>
    <submittedName>
        <fullName evidence="1">TonB-dependent receptor</fullName>
    </submittedName>
</protein>
<keyword evidence="1" id="KW-0675">Receptor</keyword>
<dbReference type="SUPFAM" id="SSF56935">
    <property type="entry name" value="Porins"/>
    <property type="match status" value="1"/>
</dbReference>
<dbReference type="AlphaFoldDB" id="K1SGC2"/>
<evidence type="ECO:0000313" key="1">
    <source>
        <dbReference type="EMBL" id="EKC59682.1"/>
    </source>
</evidence>
<proteinExistence type="predicted"/>